<keyword evidence="4" id="KW-1185">Reference proteome</keyword>
<dbReference type="OrthoDB" id="43316at2"/>
<feature type="domain" description="WYL" evidence="1">
    <location>
        <begin position="140"/>
        <end position="205"/>
    </location>
</feature>
<evidence type="ECO:0000259" key="1">
    <source>
        <dbReference type="Pfam" id="PF13280"/>
    </source>
</evidence>
<dbReference type="InterPro" id="IPR057727">
    <property type="entry name" value="WCX_dom"/>
</dbReference>
<proteinExistence type="predicted"/>
<dbReference type="RefSeq" id="WP_158279511.1">
    <property type="nucleotide sequence ID" value="NZ_QGGO01000004.1"/>
</dbReference>
<dbReference type="GO" id="GO:0003677">
    <property type="term" value="F:DNA binding"/>
    <property type="evidence" value="ECO:0007669"/>
    <property type="project" value="UniProtKB-KW"/>
</dbReference>
<dbReference type="InterPro" id="IPR051534">
    <property type="entry name" value="CBASS_pafABC_assoc_protein"/>
</dbReference>
<evidence type="ECO:0000259" key="2">
    <source>
        <dbReference type="Pfam" id="PF25583"/>
    </source>
</evidence>
<dbReference type="InterPro" id="IPR026881">
    <property type="entry name" value="WYL_dom"/>
</dbReference>
<dbReference type="EMBL" id="QGGO01000004">
    <property type="protein sequence ID" value="PWK28199.1"/>
    <property type="molecule type" value="Genomic_DNA"/>
</dbReference>
<reference evidence="3 4" key="1">
    <citation type="submission" date="2018-05" db="EMBL/GenBank/DDBJ databases">
        <title>Genomic Encyclopedia of Archaeal and Bacterial Type Strains, Phase II (KMG-II): from individual species to whole genera.</title>
        <authorList>
            <person name="Goeker M."/>
        </authorList>
    </citation>
    <scope>NUCLEOTIDE SEQUENCE [LARGE SCALE GENOMIC DNA]</scope>
    <source>
        <strain evidence="3 4">DSM 22214</strain>
    </source>
</reference>
<dbReference type="AlphaFoldDB" id="A0A316EFL1"/>
<sequence>MPVDLKKFQRIFLIHQKLRTKFHYDWEALANACESKLDIKVSQRTIEYDISALKNTFFAPVKKRKGKYFYDDIPYSIFEVFDNSEYGSLNELLALLRQQKAKDWKVLDEILMRLEQRIGVLGGEESQIIEFEQQSLKGLEHLEKLYKNIKENRTLKIMYEPYQGSIQERIIKPVLLKQYNSRWFLFGWEKGRENIQNLPLDRITKFSFWHEEVLPSGEFNPKTYFKDIIGVTVTDSKLENIIFNVRKNRAYYIETKLMHSSQQKISENDSSITFSISVKPNNEMWGKLMEFSEDLEILEPENIKNEMNRRCKR</sequence>
<comment type="caution">
    <text evidence="3">The sequence shown here is derived from an EMBL/GenBank/DDBJ whole genome shotgun (WGS) entry which is preliminary data.</text>
</comment>
<dbReference type="PANTHER" id="PTHR34580">
    <property type="match status" value="1"/>
</dbReference>
<protein>
    <submittedName>
        <fullName evidence="3">Putative DNA-binding transcriptional regulator YafY</fullName>
    </submittedName>
</protein>
<accession>A0A316EFL1</accession>
<name>A0A316EFL1_9BACT</name>
<dbReference type="PROSITE" id="PS52050">
    <property type="entry name" value="WYL"/>
    <property type="match status" value="1"/>
</dbReference>
<gene>
    <name evidence="3" type="ORF">LV89_00978</name>
</gene>
<dbReference type="Pfam" id="PF25583">
    <property type="entry name" value="WCX"/>
    <property type="match status" value="1"/>
</dbReference>
<keyword evidence="3" id="KW-0238">DNA-binding</keyword>
<dbReference type="Pfam" id="PF13280">
    <property type="entry name" value="WYL"/>
    <property type="match status" value="1"/>
</dbReference>
<evidence type="ECO:0000313" key="4">
    <source>
        <dbReference type="Proteomes" id="UP000245489"/>
    </source>
</evidence>
<dbReference type="Proteomes" id="UP000245489">
    <property type="component" value="Unassembled WGS sequence"/>
</dbReference>
<dbReference type="PANTHER" id="PTHR34580:SF9">
    <property type="entry name" value="SLL5097 PROTEIN"/>
    <property type="match status" value="1"/>
</dbReference>
<evidence type="ECO:0000313" key="3">
    <source>
        <dbReference type="EMBL" id="PWK28199.1"/>
    </source>
</evidence>
<feature type="domain" description="WCX" evidence="2">
    <location>
        <begin position="245"/>
        <end position="313"/>
    </location>
</feature>
<organism evidence="3 4">
    <name type="scientific">Arcicella aurantiaca</name>
    <dbReference type="NCBI Taxonomy" id="591202"/>
    <lineage>
        <taxon>Bacteria</taxon>
        <taxon>Pseudomonadati</taxon>
        <taxon>Bacteroidota</taxon>
        <taxon>Cytophagia</taxon>
        <taxon>Cytophagales</taxon>
        <taxon>Flectobacillaceae</taxon>
        <taxon>Arcicella</taxon>
    </lineage>
</organism>